<sequence length="50" mass="5995">MLSIFSQAYFDKQKGSFLFFGISKKLYHLAAMESHSTHFDIPWTDWEFLF</sequence>
<gene>
    <name evidence="1" type="ORF">SCRDD08_00304</name>
</gene>
<evidence type="ECO:0000313" key="1">
    <source>
        <dbReference type="EMBL" id="KXT70986.1"/>
    </source>
</evidence>
<name>A0A139N4L9_STRCR</name>
<accession>A0A139N4L9</accession>
<dbReference type="Proteomes" id="UP000070377">
    <property type="component" value="Unassembled WGS sequence"/>
</dbReference>
<protein>
    <submittedName>
        <fullName evidence="1">Uncharacterized protein</fullName>
    </submittedName>
</protein>
<dbReference type="EMBL" id="LQRD01000016">
    <property type="protein sequence ID" value="KXT70986.1"/>
    <property type="molecule type" value="Genomic_DNA"/>
</dbReference>
<organism evidence="1 2">
    <name type="scientific">Streptococcus cristatus</name>
    <dbReference type="NCBI Taxonomy" id="45634"/>
    <lineage>
        <taxon>Bacteria</taxon>
        <taxon>Bacillati</taxon>
        <taxon>Bacillota</taxon>
        <taxon>Bacilli</taxon>
        <taxon>Lactobacillales</taxon>
        <taxon>Streptococcaceae</taxon>
        <taxon>Streptococcus</taxon>
    </lineage>
</organism>
<comment type="caution">
    <text evidence="1">The sequence shown here is derived from an EMBL/GenBank/DDBJ whole genome shotgun (WGS) entry which is preliminary data.</text>
</comment>
<reference evidence="1 2" key="1">
    <citation type="submission" date="2016-01" db="EMBL/GenBank/DDBJ databases">
        <title>Highly variable Streptococcus oralis are common among viridans streptococci isolated from primates.</title>
        <authorList>
            <person name="Denapaite D."/>
            <person name="Rieger M."/>
            <person name="Koendgen S."/>
            <person name="Brueckner R."/>
            <person name="Ochigava I."/>
            <person name="Kappeler P."/>
            <person name="Maetz-Rensing K."/>
            <person name="Leendertz F."/>
            <person name="Hakenbeck R."/>
        </authorList>
    </citation>
    <scope>NUCLEOTIDE SEQUENCE [LARGE SCALE GENOMIC DNA]</scope>
    <source>
        <strain evidence="1 2">DD08</strain>
    </source>
</reference>
<proteinExistence type="predicted"/>
<evidence type="ECO:0000313" key="2">
    <source>
        <dbReference type="Proteomes" id="UP000070377"/>
    </source>
</evidence>
<dbReference type="AlphaFoldDB" id="A0A139N4L9"/>